<name>A0A819E9W6_9BILA</name>
<sequence>MILIIKGRILPILGLRVFPFTTETVTPSIQEFDSYLELEKFIRHSAEPIVIPGVTLFFGFPWIGNVGHTLFDGLYPAYAAIIPFPPRHLHPFRLLCAIDECQTCRDEDIFNRFAGLGIIKQYILNDMSNGSGKEINAAIIEINNYTIAHQNKNISTINKLDWPLVKVSYIDYGSIEGQKKKSSRFNATPIDARPPTYELIETYFTAQLRLLRTMDIHIIGPGTGAMYQTFLSDGSVVINLGGLIPLRPEDQNITHTAYMEQYMTSGAPYLKALYYPINERPKGIKREELVKLIRQAAKLIMNGFSIPVNPKDNLAPDGQLFIEMCERDKKFCELVTARARDTDFGCYNFWVEEFIHERGPWREQVSTDGIRKTHCPYNLTLMRELRDKYGIRHYETSVSQSTKISG</sequence>
<dbReference type="EMBL" id="CAJOBE010002835">
    <property type="protein sequence ID" value="CAF3846428.1"/>
    <property type="molecule type" value="Genomic_DNA"/>
</dbReference>
<gene>
    <name evidence="1" type="ORF">FNK824_LOCUS17669</name>
</gene>
<proteinExistence type="predicted"/>
<dbReference type="AlphaFoldDB" id="A0A819E9W6"/>
<protein>
    <submittedName>
        <fullName evidence="1">Uncharacterized protein</fullName>
    </submittedName>
</protein>
<comment type="caution">
    <text evidence="1">The sequence shown here is derived from an EMBL/GenBank/DDBJ whole genome shotgun (WGS) entry which is preliminary data.</text>
</comment>
<reference evidence="1" key="1">
    <citation type="submission" date="2021-02" db="EMBL/GenBank/DDBJ databases">
        <authorList>
            <person name="Nowell W R."/>
        </authorList>
    </citation>
    <scope>NUCLEOTIDE SEQUENCE</scope>
</reference>
<evidence type="ECO:0000313" key="1">
    <source>
        <dbReference type="EMBL" id="CAF3846428.1"/>
    </source>
</evidence>
<accession>A0A819E9W6</accession>
<organism evidence="1 2">
    <name type="scientific">Rotaria sordida</name>
    <dbReference type="NCBI Taxonomy" id="392033"/>
    <lineage>
        <taxon>Eukaryota</taxon>
        <taxon>Metazoa</taxon>
        <taxon>Spiralia</taxon>
        <taxon>Gnathifera</taxon>
        <taxon>Rotifera</taxon>
        <taxon>Eurotatoria</taxon>
        <taxon>Bdelloidea</taxon>
        <taxon>Philodinida</taxon>
        <taxon>Philodinidae</taxon>
        <taxon>Rotaria</taxon>
    </lineage>
</organism>
<evidence type="ECO:0000313" key="2">
    <source>
        <dbReference type="Proteomes" id="UP000663874"/>
    </source>
</evidence>
<dbReference type="Proteomes" id="UP000663874">
    <property type="component" value="Unassembled WGS sequence"/>
</dbReference>